<dbReference type="HAMAP" id="MF_01925">
    <property type="entry name" value="P5C_reductase"/>
    <property type="match status" value="1"/>
</dbReference>
<name>R7VCY3_CAPTE</name>
<keyword evidence="5 11" id="KW-0028">Amino-acid biosynthesis</keyword>
<protein>
    <recommendedName>
        <fullName evidence="3 11">Pyrroline-5-carboxylate reductase</fullName>
        <ecNumber evidence="3 11">1.5.1.2</ecNumber>
    </recommendedName>
</protein>
<evidence type="ECO:0000256" key="5">
    <source>
        <dbReference type="ARBA" id="ARBA00022605"/>
    </source>
</evidence>
<gene>
    <name evidence="14" type="ORF">CAPTEDRAFT_166551</name>
</gene>
<feature type="domain" description="Pyrroline-5-carboxylate reductase catalytic N-terminal" evidence="12">
    <location>
        <begin position="8"/>
        <end position="102"/>
    </location>
</feature>
<dbReference type="Gene3D" id="3.40.50.720">
    <property type="entry name" value="NAD(P)-binding Rossmann-like Domain"/>
    <property type="match status" value="1"/>
</dbReference>
<dbReference type="FunFam" id="1.10.3730.10:FF:000003">
    <property type="entry name" value="Pyrroline-5-carboxylate reductase 1, mitochondrial"/>
    <property type="match status" value="1"/>
</dbReference>
<dbReference type="FunCoup" id="R7VCY3">
    <property type="interactions" value="589"/>
</dbReference>
<comment type="pathway">
    <text evidence="1 11">Amino-acid biosynthesis; L-proline biosynthesis; L-proline from L-glutamate 5-semialdehyde: step 1/1.</text>
</comment>
<dbReference type="InterPro" id="IPR053790">
    <property type="entry name" value="P5CR-like_CS"/>
</dbReference>
<evidence type="ECO:0000313" key="15">
    <source>
        <dbReference type="EnsemblMetazoa" id="CapteP166551"/>
    </source>
</evidence>
<dbReference type="InterPro" id="IPR000304">
    <property type="entry name" value="Pyrroline-COOH_reductase"/>
</dbReference>
<dbReference type="STRING" id="283909.R7VCY3"/>
<dbReference type="Pfam" id="PF14748">
    <property type="entry name" value="P5CR_dimer"/>
    <property type="match status" value="1"/>
</dbReference>
<evidence type="ECO:0000256" key="2">
    <source>
        <dbReference type="ARBA" id="ARBA00005525"/>
    </source>
</evidence>
<dbReference type="PANTHER" id="PTHR11645:SF62">
    <property type="entry name" value="PYRROLINE-5-CARBOXYLATE REDUCTASE"/>
    <property type="match status" value="1"/>
</dbReference>
<dbReference type="InterPro" id="IPR036291">
    <property type="entry name" value="NAD(P)-bd_dom_sf"/>
</dbReference>
<dbReference type="EC" id="1.5.1.2" evidence="3 11"/>
<reference evidence="16" key="1">
    <citation type="submission" date="2012-12" db="EMBL/GenBank/DDBJ databases">
        <authorList>
            <person name="Hellsten U."/>
            <person name="Grimwood J."/>
            <person name="Chapman J.A."/>
            <person name="Shapiro H."/>
            <person name="Aerts A."/>
            <person name="Otillar R.P."/>
            <person name="Terry A.Y."/>
            <person name="Boore J.L."/>
            <person name="Simakov O."/>
            <person name="Marletaz F."/>
            <person name="Cho S.-J."/>
            <person name="Edsinger-Gonzales E."/>
            <person name="Havlak P."/>
            <person name="Kuo D.-H."/>
            <person name="Larsson T."/>
            <person name="Lv J."/>
            <person name="Arendt D."/>
            <person name="Savage R."/>
            <person name="Osoegawa K."/>
            <person name="de Jong P."/>
            <person name="Lindberg D.R."/>
            <person name="Seaver E.C."/>
            <person name="Weisblat D.A."/>
            <person name="Putnam N.H."/>
            <person name="Grigoriev I.V."/>
            <person name="Rokhsar D.S."/>
        </authorList>
    </citation>
    <scope>NUCLEOTIDE SEQUENCE</scope>
    <source>
        <strain evidence="16">I ESC-2004</strain>
    </source>
</reference>
<keyword evidence="4" id="KW-0963">Cytoplasm</keyword>
<evidence type="ECO:0000256" key="11">
    <source>
        <dbReference type="RuleBase" id="RU003903"/>
    </source>
</evidence>
<dbReference type="UniPathway" id="UPA00098">
    <property type="reaction ID" value="UER00361"/>
</dbReference>
<keyword evidence="6 11" id="KW-0641">Proline biosynthesis</keyword>
<evidence type="ECO:0000259" key="12">
    <source>
        <dbReference type="Pfam" id="PF03807"/>
    </source>
</evidence>
<dbReference type="GO" id="GO:0004735">
    <property type="term" value="F:pyrroline-5-carboxylate reductase activity"/>
    <property type="evidence" value="ECO:0007669"/>
    <property type="project" value="UniProtKB-EC"/>
</dbReference>
<dbReference type="EMBL" id="AMQN01004286">
    <property type="status" value="NOT_ANNOTATED_CDS"/>
    <property type="molecule type" value="Genomic_DNA"/>
</dbReference>
<evidence type="ECO:0000256" key="9">
    <source>
        <dbReference type="ARBA" id="ARBA00049875"/>
    </source>
</evidence>
<dbReference type="Pfam" id="PF03807">
    <property type="entry name" value="F420_oxidored"/>
    <property type="match status" value="1"/>
</dbReference>
<dbReference type="EMBL" id="KB293112">
    <property type="protein sequence ID" value="ELU16504.1"/>
    <property type="molecule type" value="Genomic_DNA"/>
</dbReference>
<dbReference type="OrthoDB" id="10263291at2759"/>
<dbReference type="PANTHER" id="PTHR11645">
    <property type="entry name" value="PYRROLINE-5-CARBOXYLATE REDUCTASE"/>
    <property type="match status" value="1"/>
</dbReference>
<evidence type="ECO:0000256" key="8">
    <source>
        <dbReference type="ARBA" id="ARBA00049867"/>
    </source>
</evidence>
<dbReference type="OMA" id="VWAVKPQ"/>
<proteinExistence type="inferred from homology"/>
<evidence type="ECO:0000256" key="3">
    <source>
        <dbReference type="ARBA" id="ARBA00012855"/>
    </source>
</evidence>
<dbReference type="SUPFAM" id="SSF48179">
    <property type="entry name" value="6-phosphogluconate dehydrogenase C-terminal domain-like"/>
    <property type="match status" value="1"/>
</dbReference>
<evidence type="ECO:0000259" key="13">
    <source>
        <dbReference type="Pfam" id="PF14748"/>
    </source>
</evidence>
<dbReference type="InterPro" id="IPR029036">
    <property type="entry name" value="P5CR_dimer"/>
</dbReference>
<dbReference type="InterPro" id="IPR008927">
    <property type="entry name" value="6-PGluconate_DH-like_C_sf"/>
</dbReference>
<dbReference type="FunFam" id="3.40.50.720:FF:000190">
    <property type="entry name" value="Pyrroline-5-carboxylate reductase"/>
    <property type="match status" value="1"/>
</dbReference>
<keyword evidence="7 11" id="KW-0560">Oxidoreductase</keyword>
<accession>R7VCY3</accession>
<dbReference type="EnsemblMetazoa" id="CapteT166551">
    <property type="protein sequence ID" value="CapteP166551"/>
    <property type="gene ID" value="CapteG166551"/>
</dbReference>
<dbReference type="AlphaFoldDB" id="R7VCY3"/>
<dbReference type="HOGENOM" id="CLU_042344_3_0_1"/>
<dbReference type="SUPFAM" id="SSF51735">
    <property type="entry name" value="NAD(P)-binding Rossmann-fold domains"/>
    <property type="match status" value="1"/>
</dbReference>
<dbReference type="Proteomes" id="UP000014760">
    <property type="component" value="Unassembled WGS sequence"/>
</dbReference>
<evidence type="ECO:0000256" key="6">
    <source>
        <dbReference type="ARBA" id="ARBA00022650"/>
    </source>
</evidence>
<comment type="catalytic activity">
    <reaction evidence="8">
        <text>L-proline + NADP(+) = (S)-1-pyrroline-5-carboxylate + NADPH + 2 H(+)</text>
        <dbReference type="Rhea" id="RHEA:14109"/>
        <dbReference type="ChEBI" id="CHEBI:15378"/>
        <dbReference type="ChEBI" id="CHEBI:17388"/>
        <dbReference type="ChEBI" id="CHEBI:57783"/>
        <dbReference type="ChEBI" id="CHEBI:58349"/>
        <dbReference type="ChEBI" id="CHEBI:60039"/>
        <dbReference type="EC" id="1.5.1.2"/>
    </reaction>
    <physiologicalReaction direction="right-to-left" evidence="8">
        <dbReference type="Rhea" id="RHEA:14111"/>
    </physiologicalReaction>
</comment>
<evidence type="ECO:0000313" key="14">
    <source>
        <dbReference type="EMBL" id="ELU16504.1"/>
    </source>
</evidence>
<evidence type="ECO:0000256" key="7">
    <source>
        <dbReference type="ARBA" id="ARBA00023002"/>
    </source>
</evidence>
<reference evidence="14 16" key="2">
    <citation type="journal article" date="2013" name="Nature">
        <title>Insights into bilaterian evolution from three spiralian genomes.</title>
        <authorList>
            <person name="Simakov O."/>
            <person name="Marletaz F."/>
            <person name="Cho S.J."/>
            <person name="Edsinger-Gonzales E."/>
            <person name="Havlak P."/>
            <person name="Hellsten U."/>
            <person name="Kuo D.H."/>
            <person name="Larsson T."/>
            <person name="Lv J."/>
            <person name="Arendt D."/>
            <person name="Savage R."/>
            <person name="Osoegawa K."/>
            <person name="de Jong P."/>
            <person name="Grimwood J."/>
            <person name="Chapman J.A."/>
            <person name="Shapiro H."/>
            <person name="Aerts A."/>
            <person name="Otillar R.P."/>
            <person name="Terry A.Y."/>
            <person name="Boore J.L."/>
            <person name="Grigoriev I.V."/>
            <person name="Lindberg D.R."/>
            <person name="Seaver E.C."/>
            <person name="Weisblat D.A."/>
            <person name="Putnam N.H."/>
            <person name="Rokhsar D.S."/>
        </authorList>
    </citation>
    <scope>NUCLEOTIDE SEQUENCE</scope>
    <source>
        <strain evidence="14 16">I ESC-2004</strain>
    </source>
</reference>
<keyword evidence="10 11" id="KW-0521">NADP</keyword>
<comment type="similarity">
    <text evidence="2 11">Belongs to the pyrroline-5-carboxylate reductase family.</text>
</comment>
<dbReference type="InterPro" id="IPR028939">
    <property type="entry name" value="P5C_Rdtase_cat_N"/>
</dbReference>
<sequence>MASTDNVRVGFLGAGQMAQALCSGIISSGLVKPNNVIASDPKPATLQITSKLGARTTTNNAEVMQNCDVVVISVKPNAVPGVLKEILPLVTKNHLVTSIAAGISLALLEESLPPNTRVIRVMPNTPAMVQAGATVISPGTHSTPEDAVLAEKIFSAVGICKNLPEKYLDVVSSLSGAGPAYAFLAIEALSDGGVKMGLPRDISTQLAAQTLLGAAKMVLETNTHPGQLKDAVCSPGGVTICGVHALESGRFRASLIDAVETATLRTREMENQMSKK</sequence>
<reference evidence="15" key="3">
    <citation type="submission" date="2015-06" db="UniProtKB">
        <authorList>
            <consortium name="EnsemblMetazoa"/>
        </authorList>
    </citation>
    <scope>IDENTIFICATION</scope>
</reference>
<dbReference type="GO" id="GO:0055129">
    <property type="term" value="P:L-proline biosynthetic process"/>
    <property type="evidence" value="ECO:0007669"/>
    <property type="project" value="UniProtKB-UniPathway"/>
</dbReference>
<feature type="domain" description="Pyrroline-5-carboxylate reductase dimerisation" evidence="13">
    <location>
        <begin position="165"/>
        <end position="269"/>
    </location>
</feature>
<dbReference type="PIRSF" id="PIRSF000193">
    <property type="entry name" value="Pyrrol-5-carb_rd"/>
    <property type="match status" value="1"/>
</dbReference>
<organism evidence="14">
    <name type="scientific">Capitella teleta</name>
    <name type="common">Polychaete worm</name>
    <dbReference type="NCBI Taxonomy" id="283909"/>
    <lineage>
        <taxon>Eukaryota</taxon>
        <taxon>Metazoa</taxon>
        <taxon>Spiralia</taxon>
        <taxon>Lophotrochozoa</taxon>
        <taxon>Annelida</taxon>
        <taxon>Polychaeta</taxon>
        <taxon>Sedentaria</taxon>
        <taxon>Scolecida</taxon>
        <taxon>Capitellidae</taxon>
        <taxon>Capitella</taxon>
    </lineage>
</organism>
<dbReference type="NCBIfam" id="TIGR00112">
    <property type="entry name" value="proC"/>
    <property type="match status" value="1"/>
</dbReference>
<evidence type="ECO:0000256" key="4">
    <source>
        <dbReference type="ARBA" id="ARBA00022490"/>
    </source>
</evidence>
<dbReference type="PROSITE" id="PS00521">
    <property type="entry name" value="P5CR"/>
    <property type="match status" value="1"/>
</dbReference>
<evidence type="ECO:0000256" key="1">
    <source>
        <dbReference type="ARBA" id="ARBA00005205"/>
    </source>
</evidence>
<evidence type="ECO:0000256" key="10">
    <source>
        <dbReference type="PIRSR" id="PIRSR000193-1"/>
    </source>
</evidence>
<comment type="catalytic activity">
    <reaction evidence="9">
        <text>L-proline + NAD(+) = (S)-1-pyrroline-5-carboxylate + NADH + 2 H(+)</text>
        <dbReference type="Rhea" id="RHEA:14105"/>
        <dbReference type="ChEBI" id="CHEBI:15378"/>
        <dbReference type="ChEBI" id="CHEBI:17388"/>
        <dbReference type="ChEBI" id="CHEBI:57540"/>
        <dbReference type="ChEBI" id="CHEBI:57945"/>
        <dbReference type="ChEBI" id="CHEBI:60039"/>
        <dbReference type="EC" id="1.5.1.2"/>
    </reaction>
    <physiologicalReaction direction="right-to-left" evidence="9">
        <dbReference type="Rhea" id="RHEA:14107"/>
    </physiologicalReaction>
</comment>
<dbReference type="Gene3D" id="1.10.3730.10">
    <property type="entry name" value="ProC C-terminal domain-like"/>
    <property type="match status" value="1"/>
</dbReference>
<evidence type="ECO:0000313" key="16">
    <source>
        <dbReference type="Proteomes" id="UP000014760"/>
    </source>
</evidence>
<keyword evidence="16" id="KW-1185">Reference proteome</keyword>
<feature type="binding site" evidence="10">
    <location>
        <position position="60"/>
    </location>
    <ligand>
        <name>NADPH</name>
        <dbReference type="ChEBI" id="CHEBI:57783"/>
    </ligand>
</feature>
<feature type="binding site" evidence="10">
    <location>
        <begin position="12"/>
        <end position="17"/>
    </location>
    <ligand>
        <name>NADP(+)</name>
        <dbReference type="ChEBI" id="CHEBI:58349"/>
    </ligand>
</feature>